<keyword evidence="2" id="KW-0732">Signal</keyword>
<dbReference type="EMBL" id="JAVRHT010000020">
    <property type="protein sequence ID" value="MDT0632046.1"/>
    <property type="molecule type" value="Genomic_DNA"/>
</dbReference>
<keyword evidence="4" id="KW-1185">Reference proteome</keyword>
<feature type="chain" id="PRO_5045096256" description="Lipoprotein" evidence="2">
    <location>
        <begin position="18"/>
        <end position="158"/>
    </location>
</feature>
<feature type="compositionally biased region" description="Low complexity" evidence="1">
    <location>
        <begin position="47"/>
        <end position="57"/>
    </location>
</feature>
<feature type="signal peptide" evidence="2">
    <location>
        <begin position="1"/>
        <end position="17"/>
    </location>
</feature>
<reference evidence="3 4" key="1">
    <citation type="submission" date="2023-09" db="EMBL/GenBank/DDBJ databases">
        <authorList>
            <person name="Rey-Velasco X."/>
        </authorList>
    </citation>
    <scope>NUCLEOTIDE SEQUENCE [LARGE SCALE GENOMIC DNA]</scope>
    <source>
        <strain evidence="3 4">F394</strain>
    </source>
</reference>
<gene>
    <name evidence="3" type="ORF">RM540_09845</name>
</gene>
<accession>A0ABU3BS73</accession>
<evidence type="ECO:0000256" key="1">
    <source>
        <dbReference type="SAM" id="MobiDB-lite"/>
    </source>
</evidence>
<dbReference type="RefSeq" id="WP_311663604.1">
    <property type="nucleotide sequence ID" value="NZ_JAVRHT010000020.1"/>
</dbReference>
<protein>
    <recommendedName>
        <fullName evidence="5">Lipoprotein</fullName>
    </recommendedName>
</protein>
<organism evidence="3 4">
    <name type="scientific">Rubrivirga litoralis</name>
    <dbReference type="NCBI Taxonomy" id="3075598"/>
    <lineage>
        <taxon>Bacteria</taxon>
        <taxon>Pseudomonadati</taxon>
        <taxon>Rhodothermota</taxon>
        <taxon>Rhodothermia</taxon>
        <taxon>Rhodothermales</taxon>
        <taxon>Rubricoccaceae</taxon>
        <taxon>Rubrivirga</taxon>
    </lineage>
</organism>
<sequence>MTRPLALPALAALAALAACTDAPPEGAAATAPPPGAVEVVSNESDAAETPARPAPAAVDTTLPPTVTVAGQTVPRRAFVEDVEAGERVCHLTLRTDGGGVEQVMGDFSLCEGQAIQGERVQIEYATDVVPAASCVGDPDCLETETVPFAVVVDVIGRR</sequence>
<comment type="caution">
    <text evidence="3">The sequence shown here is derived from an EMBL/GenBank/DDBJ whole genome shotgun (WGS) entry which is preliminary data.</text>
</comment>
<evidence type="ECO:0008006" key="5">
    <source>
        <dbReference type="Google" id="ProtNLM"/>
    </source>
</evidence>
<feature type="region of interest" description="Disordered" evidence="1">
    <location>
        <begin position="23"/>
        <end position="65"/>
    </location>
</feature>
<dbReference type="PROSITE" id="PS51257">
    <property type="entry name" value="PROKAR_LIPOPROTEIN"/>
    <property type="match status" value="1"/>
</dbReference>
<proteinExistence type="predicted"/>
<evidence type="ECO:0000313" key="4">
    <source>
        <dbReference type="Proteomes" id="UP001267426"/>
    </source>
</evidence>
<evidence type="ECO:0000313" key="3">
    <source>
        <dbReference type="EMBL" id="MDT0632046.1"/>
    </source>
</evidence>
<name>A0ABU3BS73_9BACT</name>
<feature type="compositionally biased region" description="Low complexity" evidence="1">
    <location>
        <begin position="23"/>
        <end position="40"/>
    </location>
</feature>
<evidence type="ECO:0000256" key="2">
    <source>
        <dbReference type="SAM" id="SignalP"/>
    </source>
</evidence>
<dbReference type="Proteomes" id="UP001267426">
    <property type="component" value="Unassembled WGS sequence"/>
</dbReference>